<dbReference type="SUPFAM" id="SSF51230">
    <property type="entry name" value="Single hybrid motif"/>
    <property type="match status" value="1"/>
</dbReference>
<dbReference type="InterPro" id="IPR013537">
    <property type="entry name" value="AcCoA_COase_cen"/>
</dbReference>
<evidence type="ECO:0000313" key="6">
    <source>
        <dbReference type="Proteomes" id="UP000887566"/>
    </source>
</evidence>
<feature type="region of interest" description="Disordered" evidence="2">
    <location>
        <begin position="1722"/>
        <end position="1744"/>
    </location>
</feature>
<evidence type="ECO:0000256" key="1">
    <source>
        <dbReference type="SAM" id="Coils"/>
    </source>
</evidence>
<organism evidence="6 7">
    <name type="scientific">Plectus sambesii</name>
    <dbReference type="NCBI Taxonomy" id="2011161"/>
    <lineage>
        <taxon>Eukaryota</taxon>
        <taxon>Metazoa</taxon>
        <taxon>Ecdysozoa</taxon>
        <taxon>Nematoda</taxon>
        <taxon>Chromadorea</taxon>
        <taxon>Plectida</taxon>
        <taxon>Plectina</taxon>
        <taxon>Plectoidea</taxon>
        <taxon>Plectidae</taxon>
        <taxon>Plectus</taxon>
    </lineage>
</organism>
<evidence type="ECO:0000259" key="3">
    <source>
        <dbReference type="PROSITE" id="PS50968"/>
    </source>
</evidence>
<name>A0A914WMT1_9BILA</name>
<dbReference type="Gene3D" id="2.40.50.100">
    <property type="match status" value="1"/>
</dbReference>
<keyword evidence="6" id="KW-1185">Reference proteome</keyword>
<dbReference type="GO" id="GO:0005524">
    <property type="term" value="F:ATP binding"/>
    <property type="evidence" value="ECO:0007669"/>
    <property type="project" value="InterPro"/>
</dbReference>
<dbReference type="GO" id="GO:0005739">
    <property type="term" value="C:mitochondrion"/>
    <property type="evidence" value="ECO:0007669"/>
    <property type="project" value="TreeGrafter"/>
</dbReference>
<dbReference type="PROSITE" id="PS50989">
    <property type="entry name" value="COA_CT_CTER"/>
    <property type="match status" value="1"/>
</dbReference>
<reference evidence="7" key="1">
    <citation type="submission" date="2022-11" db="UniProtKB">
        <authorList>
            <consortium name="WormBaseParasite"/>
        </authorList>
    </citation>
    <scope>IDENTIFICATION</scope>
</reference>
<dbReference type="FunFam" id="2.40.50.100:FF:000005">
    <property type="entry name" value="Acetyl-CoA carboxylase 1"/>
    <property type="match status" value="1"/>
</dbReference>
<evidence type="ECO:0000256" key="2">
    <source>
        <dbReference type="SAM" id="MobiDB-lite"/>
    </source>
</evidence>
<accession>A0A914WMT1</accession>
<dbReference type="SUPFAM" id="SSF52096">
    <property type="entry name" value="ClpP/crotonase"/>
    <property type="match status" value="3"/>
</dbReference>
<dbReference type="InterPro" id="IPR011763">
    <property type="entry name" value="COA_CT_C"/>
</dbReference>
<protein>
    <submittedName>
        <fullName evidence="7">Acetyl-CoA carboxylase</fullName>
    </submittedName>
</protein>
<dbReference type="CDD" id="cd06850">
    <property type="entry name" value="biotinyl_domain"/>
    <property type="match status" value="1"/>
</dbReference>
<dbReference type="InterPro" id="IPR011762">
    <property type="entry name" value="COA_CT_N"/>
</dbReference>
<dbReference type="Gene3D" id="3.90.226.10">
    <property type="entry name" value="2-enoyl-CoA Hydratase, Chain A, domain 1"/>
    <property type="match status" value="4"/>
</dbReference>
<dbReference type="PROSITE" id="PS50980">
    <property type="entry name" value="COA_CT_NTER"/>
    <property type="match status" value="1"/>
</dbReference>
<dbReference type="InterPro" id="IPR011053">
    <property type="entry name" value="Single_hybrid_motif"/>
</dbReference>
<dbReference type="InterPro" id="IPR000089">
    <property type="entry name" value="Biotin_lipoyl"/>
</dbReference>
<dbReference type="Pfam" id="PF01039">
    <property type="entry name" value="Carboxyl_trans"/>
    <property type="match status" value="1"/>
</dbReference>
<dbReference type="Pfam" id="PF21385">
    <property type="entry name" value="ACCA_BT"/>
    <property type="match status" value="1"/>
</dbReference>
<dbReference type="Pfam" id="PF08326">
    <property type="entry name" value="ACC_central"/>
    <property type="match status" value="1"/>
</dbReference>
<evidence type="ECO:0000259" key="5">
    <source>
        <dbReference type="PROSITE" id="PS50989"/>
    </source>
</evidence>
<evidence type="ECO:0000313" key="7">
    <source>
        <dbReference type="WBParaSite" id="PSAMB.scaffold4654size13949.g24862.t1"/>
    </source>
</evidence>
<dbReference type="GO" id="GO:0006633">
    <property type="term" value="P:fatty acid biosynthetic process"/>
    <property type="evidence" value="ECO:0007669"/>
    <property type="project" value="InterPro"/>
</dbReference>
<dbReference type="InterPro" id="IPR034733">
    <property type="entry name" value="AcCoA_carboxyl_beta"/>
</dbReference>
<dbReference type="WBParaSite" id="PSAMB.scaffold4654size13949.g24862.t1">
    <property type="protein sequence ID" value="PSAMB.scaffold4654size13949.g24862.t1"/>
    <property type="gene ID" value="PSAMB.scaffold4654size13949.g24862"/>
</dbReference>
<dbReference type="PROSITE" id="PS50968">
    <property type="entry name" value="BIOTINYL_LIPOYL"/>
    <property type="match status" value="1"/>
</dbReference>
<dbReference type="FunFam" id="3.90.226.10:FF:000010">
    <property type="entry name" value="acetyl-CoA carboxylase isoform X2"/>
    <property type="match status" value="1"/>
</dbReference>
<proteinExistence type="predicted"/>
<keyword evidence="1" id="KW-0175">Coiled coil</keyword>
<sequence length="1744" mass="198608">YLVSATRCGPESYFLSMNQGGVRVEFHNLNDGAMLLSYGTNSYTCYMKEEVDKYVVQIGNKTIILEKENDPTLLRSPSAGKLVSYLVEDGGHIHGGSPYAEVEVMKMIMTLTATESGILHYVKRPGAVLTSGVTIARMVLDDPDRVRRAVPMLDPFPEWSEMTMVEASQQKSQKPHKDFRNLVQEIKDIFNGYSLPEPYFTVRLKEIVDRLFQVLDDPRLPLLELQELMAVVSGRIPLELENAIKKQLSVYAGNITSVLSKFPSQTIANELDRHAAKLTKQERDMFFMTTQGILQLVQRYRSGTRGHMKLVVEELLRLYLKYELYFQVHQYDKCVSLMREQVKDASLLTRIIFSHLRVHKKNALVLALIERINKSERGLISELKDVLTELSSLSKPENGKVALSARQVLISAQQPSYDSRHNQVESIFLSAVDRFGNNYFNPEELEKLISSETSIFDVLHDFFYHSTQAVRMAALEVYVRRAFVSYPLNCLRHHFLRGCGVSVVEFQFTLPSSHPNRNTNKGRGMTRVMSHDDYEQLEHLASIQGQRGAQRVGIIAAFKSYSTFSKHYKELLGNISLSVDAESSDSDTRLSTSSDGTDVPEEPINVVNIAIRVEEDPEDAEDVKLAEKLQKFCITNRALFRERGIRRVTFILLEDRSFPKYFTFRATKDFDEDKIYRNLEPALAFQLEINRMRNYQLEAIPTGNRRHHLYLGRAVQGKEVTDYRFFLRCIIRHADMVSKAASFDYMKDEGERVLLEAIEALEVAMSHPDAHRTDCNHIFLNFVPCVTLDPQRVVDTVRHIIMQYGPRLWTIRVLEAELAFRIRLQQNGQPITMRLTVSNNSGYLLDLTMYQEVSREQPDGTVQTVYDTWNPQGSSKIGRYHGFRINFPYQTKDNLQQKRYAAQKIGTTYAYDFPEMFRQALVKTWREQRTDLQRPRRPRTYTDRMSTMSESDLNDSMSYARLNDDDDAVNAADVLQCQELIIDANGNLMECQRAPGENDCGMVAWKLTMKTPEYPDGREIILIANDITFLIGSFGVREHQLYKQASQLSRQLEIILIANDITFLIGSFGVREHQLYKQASQLSRQLGIPRLYIAANSGARIGLAEEIKNAFKIAWVDKTRPDKGFKYLYLTAEDHKKHSPNAVMCDEMPLEVDGEIRYKIKDIIGKQESLGVENLKGSGLIAGETSEAYRDVITMSLVTCRTVGIGAYVVRLAQRIVQVENAHIILTGAPALNKLLGKEVYTSSGQLGGIQIMHNNGITHSAVKNDFEGVVQMLKWLSYMPKRKGELGPVLTSGDAIERPIEFTPTKAPYDPRCMLAGRINPTQPSVWESGFFDKGSWEEIMSAWAKTVICGRARLGGIPAGVIAVETRTVELEIPADPATADSEAKMHQQAGQVWYPDSAYKTAQAIFDFNREGLPLFIFANWRGFSGGMKDMFDQVMKFGAYIVDGLRGYKQPVFIYIPPFAELRGGAWAVVDPSINSRYMEMYADGNARGGVLEPEGTVEIKYRQRDLLKTIHRLDDRVKELVQLLAAATDEAAKAKLTAELTEREEHLLPLYHTVAVQFADLHDTTGRMLAKGVIAAEVRWRDARKHFYWRLRRRLIEDVVKSEIVKCAVNEAEDSLTSSASLERFFALANVRFNDRTAAWEDDEQVAIWLEEQWADSTSQVRMYVDERKKNAVLDNVRRQLTDKDLKLEALKEMMSNTEFRAEAFKHLLAQLSEKERQEVKQQLTATDQPPAAGRKKSQ</sequence>
<feature type="coiled-coil region" evidence="1">
    <location>
        <begin position="1515"/>
        <end position="1549"/>
    </location>
</feature>
<feature type="domain" description="Lipoyl-binding" evidence="3">
    <location>
        <begin position="65"/>
        <end position="139"/>
    </location>
</feature>
<feature type="region of interest" description="Disordered" evidence="2">
    <location>
        <begin position="928"/>
        <end position="950"/>
    </location>
</feature>
<dbReference type="InterPro" id="IPR049076">
    <property type="entry name" value="ACCA"/>
</dbReference>
<dbReference type="Pfam" id="PF00364">
    <property type="entry name" value="Biotin_lipoyl"/>
    <property type="match status" value="1"/>
</dbReference>
<dbReference type="PANTHER" id="PTHR45728:SF3">
    <property type="entry name" value="ACETYL-COA CARBOXYLASE"/>
    <property type="match status" value="1"/>
</dbReference>
<dbReference type="GO" id="GO:0003989">
    <property type="term" value="F:acetyl-CoA carboxylase activity"/>
    <property type="evidence" value="ECO:0007669"/>
    <property type="project" value="InterPro"/>
</dbReference>
<dbReference type="Proteomes" id="UP000887566">
    <property type="component" value="Unplaced"/>
</dbReference>
<evidence type="ECO:0000259" key="4">
    <source>
        <dbReference type="PROSITE" id="PS50980"/>
    </source>
</evidence>
<feature type="domain" description="CoA carboxyltransferase C-terminal" evidence="5">
    <location>
        <begin position="1296"/>
        <end position="1611"/>
    </location>
</feature>
<feature type="domain" description="CoA carboxyltransferase N-terminal" evidence="4">
    <location>
        <begin position="888"/>
        <end position="1292"/>
    </location>
</feature>
<dbReference type="InterPro" id="IPR049074">
    <property type="entry name" value="ACCA_BT"/>
</dbReference>
<dbReference type="PANTHER" id="PTHR45728">
    <property type="entry name" value="ACETYL-COA CARBOXYLASE, ISOFORM A"/>
    <property type="match status" value="1"/>
</dbReference>
<dbReference type="InterPro" id="IPR029045">
    <property type="entry name" value="ClpP/crotonase-like_dom_sf"/>
</dbReference>